<dbReference type="Gene3D" id="1.20.5.170">
    <property type="match status" value="1"/>
</dbReference>
<comment type="similarity">
    <text evidence="1">Belongs to the SWI5/SAE3 family.</text>
</comment>
<reference evidence="5 6" key="1">
    <citation type="journal article" date="2016" name="BMC Genomics">
        <title>Genome sequencing and secondary metabolism of the postharvest pathogen Penicillium griseofulvum.</title>
        <authorList>
            <person name="Banani H."/>
            <person name="Marcet-Houben M."/>
            <person name="Ballester A.R."/>
            <person name="Abbruscato P."/>
            <person name="Gonzalez-Candelas L."/>
            <person name="Gabaldon T."/>
            <person name="Spadaro D."/>
        </authorList>
    </citation>
    <scope>NUCLEOTIDE SEQUENCE [LARGE SCALE GENOMIC DNA]</scope>
    <source>
        <strain evidence="5 6">PG3</strain>
    </source>
</reference>
<protein>
    <submittedName>
        <fullName evidence="5">DNA repair protein, Swi5</fullName>
    </submittedName>
</protein>
<gene>
    <name evidence="5" type="ORF">PGRI_087000</name>
</gene>
<evidence type="ECO:0000313" key="6">
    <source>
        <dbReference type="Proteomes" id="UP000070168"/>
    </source>
</evidence>
<dbReference type="PANTHER" id="PTHR28529:SF2">
    <property type="entry name" value="DNA REPAIR PROTEIN SWI5 HOMOLOG"/>
    <property type="match status" value="1"/>
</dbReference>
<comment type="caution">
    <text evidence="5">The sequence shown here is derived from an EMBL/GenBank/DDBJ whole genome shotgun (WGS) entry which is preliminary data.</text>
</comment>
<dbReference type="AlphaFoldDB" id="A0A135LU05"/>
<dbReference type="GeneID" id="63711714"/>
<dbReference type="InterPro" id="IPR010760">
    <property type="entry name" value="DNA-repair_Swi5"/>
</dbReference>
<dbReference type="GO" id="GO:0010772">
    <property type="term" value="P:meiotic DNA recombinase assembly involved in reciprocal meiotic recombination"/>
    <property type="evidence" value="ECO:0007669"/>
    <property type="project" value="TreeGrafter"/>
</dbReference>
<keyword evidence="3" id="KW-0234">DNA repair</keyword>
<keyword evidence="2" id="KW-0227">DNA damage</keyword>
<evidence type="ECO:0000313" key="5">
    <source>
        <dbReference type="EMBL" id="KXG52416.1"/>
    </source>
</evidence>
<evidence type="ECO:0000256" key="2">
    <source>
        <dbReference type="ARBA" id="ARBA00022763"/>
    </source>
</evidence>
<dbReference type="OMA" id="TTVKRHI"/>
<evidence type="ECO:0000256" key="4">
    <source>
        <dbReference type="SAM" id="Coils"/>
    </source>
</evidence>
<proteinExistence type="inferred from homology"/>
<dbReference type="Proteomes" id="UP000070168">
    <property type="component" value="Unassembled WGS sequence"/>
</dbReference>
<dbReference type="PANTHER" id="PTHR28529">
    <property type="entry name" value="DNA REPAIR PROTEIN SWI5 HOMOLOG"/>
    <property type="match status" value="1"/>
</dbReference>
<keyword evidence="4" id="KW-0175">Coiled coil</keyword>
<name>A0A135LU05_PENPA</name>
<dbReference type="EMBL" id="LHQR01000026">
    <property type="protein sequence ID" value="KXG52416.1"/>
    <property type="molecule type" value="Genomic_DNA"/>
</dbReference>
<dbReference type="GO" id="GO:0000709">
    <property type="term" value="P:meiotic joint molecule formation"/>
    <property type="evidence" value="ECO:0007669"/>
    <property type="project" value="TreeGrafter"/>
</dbReference>
<evidence type="ECO:0000256" key="3">
    <source>
        <dbReference type="ARBA" id="ARBA00023204"/>
    </source>
</evidence>
<accession>A0A135LU05</accession>
<dbReference type="OrthoDB" id="255837at2759"/>
<dbReference type="Pfam" id="PF07061">
    <property type="entry name" value="Swi5"/>
    <property type="match status" value="1"/>
</dbReference>
<evidence type="ECO:0000256" key="1">
    <source>
        <dbReference type="ARBA" id="ARBA00008060"/>
    </source>
</evidence>
<dbReference type="STRING" id="5078.A0A135LU05"/>
<sequence length="98" mass="11017">MDQAKEEPKSYRDQQRLAALRASIANLEAKHAQLEKDLAALHDLLIDNPDATCNRYVKLLHEYNDIKDVGQGLMGILAEARGVRQVDVEKEFGVAEED</sequence>
<dbReference type="GO" id="GO:0032798">
    <property type="term" value="C:Swi5-Sfr1 complex"/>
    <property type="evidence" value="ECO:0007669"/>
    <property type="project" value="TreeGrafter"/>
</dbReference>
<organism evidence="5 6">
    <name type="scientific">Penicillium patulum</name>
    <name type="common">Penicillium griseofulvum</name>
    <dbReference type="NCBI Taxonomy" id="5078"/>
    <lineage>
        <taxon>Eukaryota</taxon>
        <taxon>Fungi</taxon>
        <taxon>Dikarya</taxon>
        <taxon>Ascomycota</taxon>
        <taxon>Pezizomycotina</taxon>
        <taxon>Eurotiomycetes</taxon>
        <taxon>Eurotiomycetidae</taxon>
        <taxon>Eurotiales</taxon>
        <taxon>Aspergillaceae</taxon>
        <taxon>Penicillium</taxon>
    </lineage>
</organism>
<feature type="coiled-coil region" evidence="4">
    <location>
        <begin position="17"/>
        <end position="44"/>
    </location>
</feature>
<dbReference type="RefSeq" id="XP_040650952.1">
    <property type="nucleotide sequence ID" value="XM_040796414.1"/>
</dbReference>
<dbReference type="GO" id="GO:0034974">
    <property type="term" value="C:Swi5-Swi2 complex"/>
    <property type="evidence" value="ECO:0007669"/>
    <property type="project" value="TreeGrafter"/>
</dbReference>
<keyword evidence="6" id="KW-1185">Reference proteome</keyword>